<dbReference type="STRING" id="1969733.B5V00_02150"/>
<dbReference type="EMBL" id="NAAD01000002">
    <property type="protein sequence ID" value="ORJ62881.1"/>
    <property type="molecule type" value="Genomic_DNA"/>
</dbReference>
<evidence type="ECO:0000313" key="2">
    <source>
        <dbReference type="EMBL" id="ORJ62881.1"/>
    </source>
</evidence>
<evidence type="ECO:0000256" key="1">
    <source>
        <dbReference type="SAM" id="SignalP"/>
    </source>
</evidence>
<gene>
    <name evidence="2" type="ORF">B5V00_02150</name>
</gene>
<feature type="signal peptide" evidence="1">
    <location>
        <begin position="1"/>
        <end position="21"/>
    </location>
</feature>
<keyword evidence="1" id="KW-0732">Signal</keyword>
<dbReference type="AlphaFoldDB" id="A0A1X0YCE2"/>
<reference evidence="2 3" key="1">
    <citation type="submission" date="2017-03" db="EMBL/GenBank/DDBJ databases">
        <title>Genome sequence of Geothermobacter sp. EPR-M, Deep-Sea Iron Reducer.</title>
        <authorList>
            <person name="Tully B."/>
            <person name="Savalia P."/>
            <person name="Abuyen K."/>
            <person name="Baughan C."/>
            <person name="Romero E."/>
            <person name="Ronkowski C."/>
            <person name="Torres B."/>
            <person name="Tremblay J."/>
            <person name="Trujillo A."/>
            <person name="Tyler M."/>
            <person name="Perez-Rodriguez I."/>
            <person name="Amend J."/>
        </authorList>
    </citation>
    <scope>NUCLEOTIDE SEQUENCE [LARGE SCALE GENOMIC DNA]</scope>
    <source>
        <strain evidence="2 3">EPR-M</strain>
    </source>
</reference>
<evidence type="ECO:0008006" key="4">
    <source>
        <dbReference type="Google" id="ProtNLM"/>
    </source>
</evidence>
<dbReference type="Pfam" id="PF11306">
    <property type="entry name" value="DUF3108"/>
    <property type="match status" value="1"/>
</dbReference>
<organism evidence="2 3">
    <name type="scientific">Geothermobacter hydrogeniphilus</name>
    <dbReference type="NCBI Taxonomy" id="1969733"/>
    <lineage>
        <taxon>Bacteria</taxon>
        <taxon>Pseudomonadati</taxon>
        <taxon>Thermodesulfobacteriota</taxon>
        <taxon>Desulfuromonadia</taxon>
        <taxon>Desulfuromonadales</taxon>
        <taxon>Geothermobacteraceae</taxon>
        <taxon>Geothermobacter</taxon>
    </lineage>
</organism>
<keyword evidence="3" id="KW-1185">Reference proteome</keyword>
<feature type="chain" id="PRO_5012191144" description="DUF3108 domain-containing protein" evidence="1">
    <location>
        <begin position="22"/>
        <end position="284"/>
    </location>
</feature>
<dbReference type="InterPro" id="IPR021457">
    <property type="entry name" value="DUF3108"/>
</dbReference>
<comment type="caution">
    <text evidence="2">The sequence shown here is derived from an EMBL/GenBank/DDBJ whole genome shotgun (WGS) entry which is preliminary data.</text>
</comment>
<dbReference type="RefSeq" id="WP_085009066.1">
    <property type="nucleotide sequence ID" value="NZ_NAAD01000002.1"/>
</dbReference>
<name>A0A1X0YCE2_9BACT</name>
<dbReference type="OrthoDB" id="5387346at2"/>
<protein>
    <recommendedName>
        <fullName evidence="4">DUF3108 domain-containing protein</fullName>
    </recommendedName>
</protein>
<sequence>MSRILLLLGIFLVMAAPVRSADVMTTQTGFGSPAPVVAADPDPLDRMLGERQSFDIAFLWFDRLASGELSLVTTEETGRYRAVLEAKTLGLAAWLTRDRLQRYESLLRRGEDGRLLTISHSSTIFKGKGRKRRGRTKIYTFNYVDRLVEVSVERNGEISSGESLPMAEGEQPQDILAAFYNFRAGYYGPLRPGRNVRIPTFTRKGPSEILIDVLTRSEWPKKLKIPEGDVLCRVTLDPEVFKTGGGKVYVWFNADRVPDGGVVEKVLGMGDVRGTRIKGSNNVQ</sequence>
<accession>A0A1X0YCE2</accession>
<proteinExistence type="predicted"/>
<evidence type="ECO:0000313" key="3">
    <source>
        <dbReference type="Proteomes" id="UP000193136"/>
    </source>
</evidence>
<dbReference type="Proteomes" id="UP000193136">
    <property type="component" value="Unassembled WGS sequence"/>
</dbReference>